<protein>
    <recommendedName>
        <fullName evidence="4">Porin domain-containing protein</fullName>
    </recommendedName>
</protein>
<organism evidence="2 3">
    <name type="scientific">Reinekea marina</name>
    <dbReference type="NCBI Taxonomy" id="1310421"/>
    <lineage>
        <taxon>Bacteria</taxon>
        <taxon>Pseudomonadati</taxon>
        <taxon>Pseudomonadota</taxon>
        <taxon>Gammaproteobacteria</taxon>
        <taxon>Oceanospirillales</taxon>
        <taxon>Saccharospirillaceae</taxon>
        <taxon>Reinekea</taxon>
    </lineage>
</organism>
<feature type="chain" id="PRO_5046909838" description="Porin domain-containing protein" evidence="1">
    <location>
        <begin position="21"/>
        <end position="384"/>
    </location>
</feature>
<dbReference type="EMBL" id="JBHRYN010000004">
    <property type="protein sequence ID" value="MFC3700379.1"/>
    <property type="molecule type" value="Genomic_DNA"/>
</dbReference>
<dbReference type="RefSeq" id="WP_215998729.1">
    <property type="nucleotide sequence ID" value="NZ_JAUFQI010000001.1"/>
</dbReference>
<name>A0ABV7WNH0_9GAMM</name>
<evidence type="ECO:0000313" key="3">
    <source>
        <dbReference type="Proteomes" id="UP001595710"/>
    </source>
</evidence>
<keyword evidence="1" id="KW-0732">Signal</keyword>
<feature type="signal peptide" evidence="1">
    <location>
        <begin position="1"/>
        <end position="20"/>
    </location>
</feature>
<evidence type="ECO:0000256" key="1">
    <source>
        <dbReference type="SAM" id="SignalP"/>
    </source>
</evidence>
<evidence type="ECO:0008006" key="4">
    <source>
        <dbReference type="Google" id="ProtNLM"/>
    </source>
</evidence>
<comment type="caution">
    <text evidence="2">The sequence shown here is derived from an EMBL/GenBank/DDBJ whole genome shotgun (WGS) entry which is preliminary data.</text>
</comment>
<accession>A0ABV7WNH0</accession>
<gene>
    <name evidence="2" type="ORF">ACFOND_01905</name>
</gene>
<keyword evidence="3" id="KW-1185">Reference proteome</keyword>
<sequence length="384" mass="42138">MKLSHWALASLAAVPFTANAFETRLNGFISVGAGMTLQKDQELITDPVNYGTYDNELSIKPDTMVAIQTLSKVNDRLSATAQLTGFAGNDFDVNFEWAYINYELTNDIDVKAGRIRMPVFSYSSSLDLGYSYVWIRPPAEVYNVFLTNLEGVSADYNLLLGDWYTTASVYFGETSGTDPETQSFVEFESILGGSLTLNNGNLSLRGSYSVDENVTANRPVYSSALETAAPYTGGYMVMEVDLPVSFTSASAIYDNGTFLLNSEYTYTKFINDANNNETAWFATTGLRVGDFTPHVTYSSFKQSDNSTTTLPELDGYPYPIAVKDYAHDISAITAGVRWDFDIAASAKIEYTTRTDSTKEPTGLDGKWSPYGDAQAISVAVDVVF</sequence>
<reference evidence="3" key="1">
    <citation type="journal article" date="2019" name="Int. J. Syst. Evol. Microbiol.">
        <title>The Global Catalogue of Microorganisms (GCM) 10K type strain sequencing project: providing services to taxonomists for standard genome sequencing and annotation.</title>
        <authorList>
            <consortium name="The Broad Institute Genomics Platform"/>
            <consortium name="The Broad Institute Genome Sequencing Center for Infectious Disease"/>
            <person name="Wu L."/>
            <person name="Ma J."/>
        </authorList>
    </citation>
    <scope>NUCLEOTIDE SEQUENCE [LARGE SCALE GENOMIC DNA]</scope>
    <source>
        <strain evidence="3">CECT 8288</strain>
    </source>
</reference>
<proteinExistence type="predicted"/>
<dbReference type="Proteomes" id="UP001595710">
    <property type="component" value="Unassembled WGS sequence"/>
</dbReference>
<evidence type="ECO:0000313" key="2">
    <source>
        <dbReference type="EMBL" id="MFC3700379.1"/>
    </source>
</evidence>